<dbReference type="AlphaFoldDB" id="A0A3B0CNE0"/>
<proteinExistence type="inferred from homology"/>
<dbReference type="InterPro" id="IPR053926">
    <property type="entry name" value="RecX_HTH_1st"/>
</dbReference>
<dbReference type="OrthoDB" id="5421057at2"/>
<evidence type="ECO:0000259" key="6">
    <source>
        <dbReference type="Pfam" id="PF02631"/>
    </source>
</evidence>
<organism evidence="9 10">
    <name type="scientific">Paenibacillus ginsengarvi</name>
    <dbReference type="NCBI Taxonomy" id="400777"/>
    <lineage>
        <taxon>Bacteria</taxon>
        <taxon>Bacillati</taxon>
        <taxon>Bacillota</taxon>
        <taxon>Bacilli</taxon>
        <taxon>Bacillales</taxon>
        <taxon>Paenibacillaceae</taxon>
        <taxon>Paenibacillus</taxon>
    </lineage>
</organism>
<feature type="domain" description="RecX second three-helical" evidence="6">
    <location>
        <begin position="112"/>
        <end position="153"/>
    </location>
</feature>
<evidence type="ECO:0000256" key="3">
    <source>
        <dbReference type="ARBA" id="ARBA00018111"/>
    </source>
</evidence>
<reference evidence="9 10" key="1">
    <citation type="journal article" date="2007" name="Int. J. Syst. Evol. Microbiol.">
        <title>Paenibacillus ginsengarvi sp. nov., isolated from soil from ginseng cultivation.</title>
        <authorList>
            <person name="Yoon M.H."/>
            <person name="Ten L.N."/>
            <person name="Im W.T."/>
        </authorList>
    </citation>
    <scope>NUCLEOTIDE SEQUENCE [LARGE SCALE GENOMIC DNA]</scope>
    <source>
        <strain evidence="9 10">KCTC 13059</strain>
    </source>
</reference>
<protein>
    <recommendedName>
        <fullName evidence="3 5">Regulatory protein RecX</fullName>
    </recommendedName>
</protein>
<dbReference type="InterPro" id="IPR036388">
    <property type="entry name" value="WH-like_DNA-bd_sf"/>
</dbReference>
<comment type="similarity">
    <text evidence="2 5">Belongs to the RecX family.</text>
</comment>
<comment type="subcellular location">
    <subcellularLocation>
        <location evidence="1 5">Cytoplasm</location>
    </subcellularLocation>
</comment>
<evidence type="ECO:0000256" key="4">
    <source>
        <dbReference type="ARBA" id="ARBA00022490"/>
    </source>
</evidence>
<dbReference type="InterPro" id="IPR053925">
    <property type="entry name" value="RecX_HTH_3rd"/>
</dbReference>
<comment type="function">
    <text evidence="5">Modulates RecA activity.</text>
</comment>
<evidence type="ECO:0000256" key="5">
    <source>
        <dbReference type="HAMAP-Rule" id="MF_01114"/>
    </source>
</evidence>
<evidence type="ECO:0000313" key="9">
    <source>
        <dbReference type="EMBL" id="RKN86450.1"/>
    </source>
</evidence>
<dbReference type="RefSeq" id="WP_120745157.1">
    <property type="nucleotide sequence ID" value="NZ_RBAH01000001.1"/>
</dbReference>
<evidence type="ECO:0000313" key="10">
    <source>
        <dbReference type="Proteomes" id="UP000282311"/>
    </source>
</evidence>
<evidence type="ECO:0000259" key="7">
    <source>
        <dbReference type="Pfam" id="PF21981"/>
    </source>
</evidence>
<dbReference type="Proteomes" id="UP000282311">
    <property type="component" value="Unassembled WGS sequence"/>
</dbReference>
<comment type="caution">
    <text evidence="9">The sequence shown here is derived from an EMBL/GenBank/DDBJ whole genome shotgun (WGS) entry which is preliminary data.</text>
</comment>
<keyword evidence="10" id="KW-1185">Reference proteome</keyword>
<name>A0A3B0CNE0_9BACL</name>
<sequence length="230" mass="26821">MTSIEGIITTIERHSRNAGRYLIFVDGQYAFTVFEDVLIRHRLFKGETIDPGKMQLVLEDEERQKAWSDALKQVGRRPRSEKELRQYLKRRGYLPPLIDTIIGKLKEQNYIDDASFAAQWTEQRIYSQKKGRQLIKQELKMKGVAPATIQTTLDQVPPEEEERLAYELGHKKWKATSGTTMDKKRKTAAFLMRRGYSSRITGNVIRRLADTYRDEADDSDAEDMFDWPET</sequence>
<keyword evidence="4 5" id="KW-0963">Cytoplasm</keyword>
<evidence type="ECO:0000256" key="1">
    <source>
        <dbReference type="ARBA" id="ARBA00004496"/>
    </source>
</evidence>
<dbReference type="HAMAP" id="MF_01114">
    <property type="entry name" value="RecX"/>
    <property type="match status" value="1"/>
</dbReference>
<dbReference type="Pfam" id="PF21981">
    <property type="entry name" value="RecX_HTH3"/>
    <property type="match status" value="1"/>
</dbReference>
<dbReference type="InterPro" id="IPR003783">
    <property type="entry name" value="Regulatory_RecX"/>
</dbReference>
<dbReference type="Gene3D" id="1.10.10.10">
    <property type="entry name" value="Winged helix-like DNA-binding domain superfamily/Winged helix DNA-binding domain"/>
    <property type="match status" value="3"/>
</dbReference>
<dbReference type="GO" id="GO:0006282">
    <property type="term" value="P:regulation of DNA repair"/>
    <property type="evidence" value="ECO:0007669"/>
    <property type="project" value="UniProtKB-UniRule"/>
</dbReference>
<dbReference type="InterPro" id="IPR053924">
    <property type="entry name" value="RecX_HTH_2nd"/>
</dbReference>
<gene>
    <name evidence="5" type="primary">recX</name>
    <name evidence="9" type="ORF">D7M11_00310</name>
</gene>
<dbReference type="Pfam" id="PF02631">
    <property type="entry name" value="RecX_HTH2"/>
    <property type="match status" value="1"/>
</dbReference>
<feature type="domain" description="RecX third three-helical" evidence="7">
    <location>
        <begin position="160"/>
        <end position="198"/>
    </location>
</feature>
<dbReference type="PANTHER" id="PTHR33602">
    <property type="entry name" value="REGULATORY PROTEIN RECX FAMILY PROTEIN"/>
    <property type="match status" value="1"/>
</dbReference>
<evidence type="ECO:0000259" key="8">
    <source>
        <dbReference type="Pfam" id="PF21982"/>
    </source>
</evidence>
<accession>A0A3B0CNE0</accession>
<evidence type="ECO:0000256" key="2">
    <source>
        <dbReference type="ARBA" id="ARBA00009695"/>
    </source>
</evidence>
<dbReference type="PANTHER" id="PTHR33602:SF1">
    <property type="entry name" value="REGULATORY PROTEIN RECX FAMILY PROTEIN"/>
    <property type="match status" value="1"/>
</dbReference>
<dbReference type="EMBL" id="RBAH01000001">
    <property type="protein sequence ID" value="RKN86450.1"/>
    <property type="molecule type" value="Genomic_DNA"/>
</dbReference>
<dbReference type="GO" id="GO:0005737">
    <property type="term" value="C:cytoplasm"/>
    <property type="evidence" value="ECO:0007669"/>
    <property type="project" value="UniProtKB-SubCell"/>
</dbReference>
<feature type="domain" description="RecX first three-helical" evidence="8">
    <location>
        <begin position="66"/>
        <end position="105"/>
    </location>
</feature>
<dbReference type="Pfam" id="PF21982">
    <property type="entry name" value="RecX_HTH1"/>
    <property type="match status" value="1"/>
</dbReference>